<dbReference type="RefSeq" id="WP_163968046.1">
    <property type="nucleotide sequence ID" value="NZ_JAAIVB010000078.1"/>
</dbReference>
<dbReference type="Gene3D" id="1.25.40.10">
    <property type="entry name" value="Tetratricopeptide repeat domain"/>
    <property type="match status" value="1"/>
</dbReference>
<dbReference type="Pfam" id="PF14559">
    <property type="entry name" value="TPR_19"/>
    <property type="match status" value="1"/>
</dbReference>
<proteinExistence type="predicted"/>
<dbReference type="InterPro" id="IPR011990">
    <property type="entry name" value="TPR-like_helical_dom_sf"/>
</dbReference>
<dbReference type="EMBL" id="JAAIVB010000078">
    <property type="protein sequence ID" value="NEX64130.1"/>
    <property type="molecule type" value="Genomic_DNA"/>
</dbReference>
<sequence length="248" mass="27352">MKNLYPERKPLRLIVALAGIVASTLAQAQFDGISCGELSNGFGPYDYRSPSERQNLPIVEKHHFTSQVEALTKSVTGSVAGDIDYTLRAFPNHLRALDAMARLALREHTPKPKGANYTVTCYFERALRFKPHDGLVYMAYGHFLAQAGHTEQAIAMMKRAVELEPYNASANYNLGVVYLKEKDYEQANKYAQVAYSRGYPLPALRKKLEELGKWQEASAANAVEEKSPASVAASPDAVPVQDGKSTAQ</sequence>
<feature type="compositionally biased region" description="Low complexity" evidence="2">
    <location>
        <begin position="228"/>
        <end position="240"/>
    </location>
</feature>
<keyword evidence="1" id="KW-0802">TPR repeat</keyword>
<protein>
    <submittedName>
        <fullName evidence="4">Tetratricopeptide repeat protein</fullName>
    </submittedName>
</protein>
<evidence type="ECO:0000256" key="2">
    <source>
        <dbReference type="SAM" id="MobiDB-lite"/>
    </source>
</evidence>
<dbReference type="SUPFAM" id="SSF48452">
    <property type="entry name" value="TPR-like"/>
    <property type="match status" value="1"/>
</dbReference>
<feature type="chain" id="PRO_5025359508" evidence="3">
    <location>
        <begin position="29"/>
        <end position="248"/>
    </location>
</feature>
<dbReference type="InterPro" id="IPR019734">
    <property type="entry name" value="TPR_rpt"/>
</dbReference>
<reference evidence="4 5" key="1">
    <citation type="submission" date="2020-02" db="EMBL/GenBank/DDBJ databases">
        <authorList>
            <person name="Kim M.K."/>
        </authorList>
    </citation>
    <scope>NUCLEOTIDE SEQUENCE [LARGE SCALE GENOMIC DNA]</scope>
    <source>
        <strain evidence="4 5">17J57-3</strain>
    </source>
</reference>
<gene>
    <name evidence="4" type="ORF">G3574_23870</name>
</gene>
<keyword evidence="3" id="KW-0732">Signal</keyword>
<evidence type="ECO:0000313" key="5">
    <source>
        <dbReference type="Proteomes" id="UP000482155"/>
    </source>
</evidence>
<dbReference type="AlphaFoldDB" id="A0A6B3ST30"/>
<feature type="signal peptide" evidence="3">
    <location>
        <begin position="1"/>
        <end position="28"/>
    </location>
</feature>
<feature type="region of interest" description="Disordered" evidence="2">
    <location>
        <begin position="223"/>
        <end position="248"/>
    </location>
</feature>
<keyword evidence="5" id="KW-1185">Reference proteome</keyword>
<evidence type="ECO:0000256" key="1">
    <source>
        <dbReference type="PROSITE-ProRule" id="PRU00339"/>
    </source>
</evidence>
<dbReference type="Proteomes" id="UP000482155">
    <property type="component" value="Unassembled WGS sequence"/>
</dbReference>
<evidence type="ECO:0000313" key="4">
    <source>
        <dbReference type="EMBL" id="NEX64130.1"/>
    </source>
</evidence>
<accession>A0A6B3ST30</accession>
<name>A0A6B3ST30_9BURK</name>
<feature type="repeat" description="TPR" evidence="1">
    <location>
        <begin position="134"/>
        <end position="167"/>
    </location>
</feature>
<evidence type="ECO:0000256" key="3">
    <source>
        <dbReference type="SAM" id="SignalP"/>
    </source>
</evidence>
<dbReference type="PROSITE" id="PS50005">
    <property type="entry name" value="TPR"/>
    <property type="match status" value="1"/>
</dbReference>
<comment type="caution">
    <text evidence="4">The sequence shown here is derived from an EMBL/GenBank/DDBJ whole genome shotgun (WGS) entry which is preliminary data.</text>
</comment>
<organism evidence="4 5">
    <name type="scientific">Noviherbaspirillum galbum</name>
    <dbReference type="NCBI Taxonomy" id="2709383"/>
    <lineage>
        <taxon>Bacteria</taxon>
        <taxon>Pseudomonadati</taxon>
        <taxon>Pseudomonadota</taxon>
        <taxon>Betaproteobacteria</taxon>
        <taxon>Burkholderiales</taxon>
        <taxon>Oxalobacteraceae</taxon>
        <taxon>Noviherbaspirillum</taxon>
    </lineage>
</organism>